<reference evidence="3 4" key="1">
    <citation type="journal article" date="2014" name="Nat. Commun.">
        <title>Klebsormidium flaccidum genome reveals primary factors for plant terrestrial adaptation.</title>
        <authorList>
            <person name="Hori K."/>
            <person name="Maruyama F."/>
            <person name="Fujisawa T."/>
            <person name="Togashi T."/>
            <person name="Yamamoto N."/>
            <person name="Seo M."/>
            <person name="Sato S."/>
            <person name="Yamada T."/>
            <person name="Mori H."/>
            <person name="Tajima N."/>
            <person name="Moriyama T."/>
            <person name="Ikeuchi M."/>
            <person name="Watanabe M."/>
            <person name="Wada H."/>
            <person name="Kobayashi K."/>
            <person name="Saito M."/>
            <person name="Masuda T."/>
            <person name="Sasaki-Sekimoto Y."/>
            <person name="Mashiguchi K."/>
            <person name="Awai K."/>
            <person name="Shimojima M."/>
            <person name="Masuda S."/>
            <person name="Iwai M."/>
            <person name="Nobusawa T."/>
            <person name="Narise T."/>
            <person name="Kondo S."/>
            <person name="Saito H."/>
            <person name="Sato R."/>
            <person name="Murakawa M."/>
            <person name="Ihara Y."/>
            <person name="Oshima-Yamada Y."/>
            <person name="Ohtaka K."/>
            <person name="Satoh M."/>
            <person name="Sonobe K."/>
            <person name="Ishii M."/>
            <person name="Ohtani R."/>
            <person name="Kanamori-Sato M."/>
            <person name="Honoki R."/>
            <person name="Miyazaki D."/>
            <person name="Mochizuki H."/>
            <person name="Umetsu J."/>
            <person name="Higashi K."/>
            <person name="Shibata D."/>
            <person name="Kamiya Y."/>
            <person name="Sato N."/>
            <person name="Nakamura Y."/>
            <person name="Tabata S."/>
            <person name="Ida S."/>
            <person name="Kurokawa K."/>
            <person name="Ohta H."/>
        </authorList>
    </citation>
    <scope>NUCLEOTIDE SEQUENCE [LARGE SCALE GENOMIC DNA]</scope>
    <source>
        <strain evidence="3 4">NIES-2285</strain>
    </source>
</reference>
<evidence type="ECO:0000313" key="3">
    <source>
        <dbReference type="EMBL" id="GAQ78082.1"/>
    </source>
</evidence>
<organism evidence="3 4">
    <name type="scientific">Klebsormidium nitens</name>
    <name type="common">Green alga</name>
    <name type="synonym">Ulothrix nitens</name>
    <dbReference type="NCBI Taxonomy" id="105231"/>
    <lineage>
        <taxon>Eukaryota</taxon>
        <taxon>Viridiplantae</taxon>
        <taxon>Streptophyta</taxon>
        <taxon>Klebsormidiophyceae</taxon>
        <taxon>Klebsormidiales</taxon>
        <taxon>Klebsormidiaceae</taxon>
        <taxon>Klebsormidium</taxon>
    </lineage>
</organism>
<evidence type="ECO:0000256" key="1">
    <source>
        <dbReference type="SAM" id="Coils"/>
    </source>
</evidence>
<sequence length="1466" mass="162077">MNIVYANGRSGSHALRPNGLSLQQGRVTQYEIELSRQRVAVSSLGCRSSPRLAAKRVSFGEVSPSLKRRREDTEPQPGGVVDLEDASAEDAENRSRKGKVKIEPGTEGANVEEKKGPTPPAKLLEFWEKLIKEYPHKEYGEYKLICDENGTWMVFCELCKDKKPKGYDTGHRYSLSNFKKQHFVSKLHQSKLDDWKEGTSKAERKLEELKARREALVTVYNDRGARMVDSDTWRCEVCNFRGTFVDSRDTIKAHINGRDHARMVAKREAAGPSSTQPTLAASFANGVARGLAKYPNNYVPSVADVADSEKMRLFLEKKRCIGWFEETVCIEGVEHAVEPLLHDLDDGKLWYADPYFNRSSSMAEYKSHKGTFRHKECQGFDCANCRTIPSLPDFKSRLTRETTAETKRGARICKKGVRLEYLQKQELIDSLKVWQKRCKTLELDRYWLNVHVLNLSKSKEDLSARLKRALASGSLPEIAEFFRRASESGAFEGRSTLLNFLLDLGKNLLTVHEHDGKGTGKRHSRSSKLMYECLQQFGGPLVANFLNVNLLGPAINTCKSLYRKDALLYVGLLQESTFEHLAGLLKQLMAKKGIIGKVPLEVSEDETACIASATWNCRTDCIDGFCGPKAVDGSPHVCTFDCNPSAASYESIVGAFDTYATGTMCFVVALNVLCADLPTLVLAILPTCNTFTHVSIQQRWDQVRSFLVTHFAEIGVLVSHASDGDRRRVKCMLQSIARGTYGLECPGFIMKAEVVNGYPVMMDQDPFHIGKKLRNPLLVASRNVYWGTHLATINHLRLVMSVFPKSEHGLLEEDVDVRDKQSVAAVQRAASLRVLSCLEKLQAGFTLPDGRRVQEDVTGTMLHLEVIHSFLQVFYGVDSLYQRVVLASFVANIVYMGSEFIRHRGFGHTLKKNWLTREGQTDLLISCHFAVNLIRVMRDRFSHLDVCLEKASSDCVESIFSLMGQWVRNKHNFTFGEALERISHVARLEQIKVDEDSPLFVTSRRRKLFWLEVNGTLSMRANMKDYESVPDEKLVEAWAAGLAMARDRALTAGMVPVLQAARKWTDPWPASLSESESLADELITDEELDPEAANTVASSSGRGATSAAAQPAVPERGRGATSAAAQPAVPERGGGATSAAVQPAVSERGGGATSAAAQPAIPERGRGATSAAVQISLQPSLATPLPIDAGMSSCTELDLASEEAVVIRSSILDAFQEIGDASTDGTDSSVREKTSTTVEVPGKGLVYKARLISELNAAPEHLSLDRLRRVQASTQRAGSSVEAVTDSDAEGKEVGLFDDVAIELLSSDDKTAWFLARVQKMFKVTSGGARIDYHRPVSIAEATREAGVEVILKYYKAVDATRLAYQYGGYEDEGEADPMPLTAILCTIKLSPLTDQGHYELEPGDLAVLDAFVRQDVDQTRPDMPQSVRQIWREQNSVAVAGENNGVETTQHVTRGGRRATRVVLR</sequence>
<feature type="coiled-coil region" evidence="1">
    <location>
        <begin position="192"/>
        <end position="219"/>
    </location>
</feature>
<gene>
    <name evidence="3" type="ORF">KFL_000070500</name>
</gene>
<accession>A0A1Y1HKD8</accession>
<proteinExistence type="predicted"/>
<name>A0A1Y1HKD8_KLENI</name>
<evidence type="ECO:0000256" key="2">
    <source>
        <dbReference type="SAM" id="MobiDB-lite"/>
    </source>
</evidence>
<keyword evidence="4" id="KW-1185">Reference proteome</keyword>
<evidence type="ECO:0000313" key="4">
    <source>
        <dbReference type="Proteomes" id="UP000054558"/>
    </source>
</evidence>
<feature type="compositionally biased region" description="Low complexity" evidence="2">
    <location>
        <begin position="1097"/>
        <end position="1109"/>
    </location>
</feature>
<keyword evidence="1" id="KW-0175">Coiled coil</keyword>
<dbReference type="Proteomes" id="UP000054558">
    <property type="component" value="Unassembled WGS sequence"/>
</dbReference>
<dbReference type="OrthoDB" id="10064970at2759"/>
<feature type="region of interest" description="Disordered" evidence="2">
    <location>
        <begin position="63"/>
        <end position="117"/>
    </location>
</feature>
<protein>
    <submittedName>
        <fullName evidence="3">Uncharacterized protein</fullName>
    </submittedName>
</protein>
<dbReference type="EMBL" id="DF236956">
    <property type="protein sequence ID" value="GAQ78082.1"/>
    <property type="molecule type" value="Genomic_DNA"/>
</dbReference>
<feature type="compositionally biased region" description="Basic and acidic residues" evidence="2">
    <location>
        <begin position="91"/>
        <end position="104"/>
    </location>
</feature>
<feature type="region of interest" description="Disordered" evidence="2">
    <location>
        <begin position="1084"/>
        <end position="1167"/>
    </location>
</feature>